<dbReference type="RefSeq" id="WP_111550246.1">
    <property type="nucleotide sequence ID" value="NZ_LIQE01000011.1"/>
</dbReference>
<protein>
    <recommendedName>
        <fullName evidence="3">Translocase</fullName>
    </recommendedName>
</protein>
<evidence type="ECO:0000313" key="1">
    <source>
        <dbReference type="EMBL" id="RAK18359.1"/>
    </source>
</evidence>
<evidence type="ECO:0008006" key="3">
    <source>
        <dbReference type="Google" id="ProtNLM"/>
    </source>
</evidence>
<proteinExistence type="predicted"/>
<accession>A0A327YJ91</accession>
<dbReference type="AlphaFoldDB" id="A0A327YJ91"/>
<sequence length="335" mass="34915">MARLKTYLLALATVGVAFAIGYVMQHAAGSNHPDIAASDVDVDSIVDTSFVAPRSYPVGRTDVTGADMALPAVATLGGAGTDLPARILLAAVQSPPADAAPVLDKSDIFDCGITLRAEPRAGALVGLALSAPCLAHERVTIHHHGMMFTAMTDADGMLAADVPALSENALFVAAFDNGDGMTVRTDVPALPFYDRVVLQWKGDTGLQLHAREFGAGYYSDGHVWAASAGDLGRTARGEGGFMTLLGDPEAEAPLLAEVYSFPIGTARKDGTVAVTIEAEVSAENCGTEVAAQTLERHDTGPVRVRDLTLDMPGCDDASGFLVLKNLVENLKIAAR</sequence>
<organism evidence="1 2">
    <name type="scientific">Salipiger aestuarii</name>
    <dbReference type="NCBI Taxonomy" id="568098"/>
    <lineage>
        <taxon>Bacteria</taxon>
        <taxon>Pseudomonadati</taxon>
        <taxon>Pseudomonadota</taxon>
        <taxon>Alphaproteobacteria</taxon>
        <taxon>Rhodobacterales</taxon>
        <taxon>Roseobacteraceae</taxon>
        <taxon>Salipiger</taxon>
    </lineage>
</organism>
<comment type="caution">
    <text evidence="1">The sequence shown here is derived from an EMBL/GenBank/DDBJ whole genome shotgun (WGS) entry which is preliminary data.</text>
</comment>
<reference evidence="1 2" key="1">
    <citation type="submission" date="2018-06" db="EMBL/GenBank/DDBJ databases">
        <title>Genomic Encyclopedia of Archaeal and Bacterial Type Strains, Phase II (KMG-II): from individual species to whole genera.</title>
        <authorList>
            <person name="Goeker M."/>
        </authorList>
    </citation>
    <scope>NUCLEOTIDE SEQUENCE [LARGE SCALE GENOMIC DNA]</scope>
    <source>
        <strain evidence="1 2">DSM 22011</strain>
    </source>
</reference>
<gene>
    <name evidence="1" type="ORF">ATI53_101380</name>
</gene>
<keyword evidence="2" id="KW-1185">Reference proteome</keyword>
<evidence type="ECO:0000313" key="2">
    <source>
        <dbReference type="Proteomes" id="UP000249165"/>
    </source>
</evidence>
<dbReference type="EMBL" id="QLMG01000013">
    <property type="protein sequence ID" value="RAK18359.1"/>
    <property type="molecule type" value="Genomic_DNA"/>
</dbReference>
<dbReference type="OrthoDB" id="7956241at2"/>
<name>A0A327YJ91_9RHOB</name>
<dbReference type="Proteomes" id="UP000249165">
    <property type="component" value="Unassembled WGS sequence"/>
</dbReference>